<keyword evidence="1" id="KW-0472">Membrane</keyword>
<reference evidence="2 3" key="1">
    <citation type="submission" date="2023-11" db="EMBL/GenBank/DDBJ databases">
        <title>An acidophilic fungus is an integral part of prey digestion in a carnivorous sundew plant.</title>
        <authorList>
            <person name="Tsai I.J."/>
        </authorList>
    </citation>
    <scope>NUCLEOTIDE SEQUENCE [LARGE SCALE GENOMIC DNA]</scope>
    <source>
        <strain evidence="2">169a</strain>
    </source>
</reference>
<dbReference type="EMBL" id="CP138582">
    <property type="protein sequence ID" value="WPG99246.1"/>
    <property type="molecule type" value="Genomic_DNA"/>
</dbReference>
<sequence>MSMSIPTARWLAPASFIYNLLAQTYGLLSTPNMLDIHNAHISFFSPAPFLIAPFFFTHQIIQLAFLYRLLRLNPHHPSERPQLDSMCHYVPFLALGNVCIGTWTFFWNAEQLILADACVLINTLAQTYFVAFEQAALQSRLASSVLTHLAAKTYLGLSILDILHNTSIAFFTNEQPGLLVKVLTAFGFVLVASMSDWILGAGLVYALVAFSVGQAGYGEQGWSVLLGVYAVVVAAVIVVKNYARPPYTSKPDDYVIAAQEDGGDQA</sequence>
<keyword evidence="1" id="KW-1133">Transmembrane helix</keyword>
<protein>
    <submittedName>
        <fullName evidence="2">Uncharacterized protein</fullName>
    </submittedName>
</protein>
<dbReference type="AlphaFoldDB" id="A0AAQ3M048"/>
<feature type="transmembrane region" description="Helical" evidence="1">
    <location>
        <begin position="183"/>
        <end position="210"/>
    </location>
</feature>
<dbReference type="Proteomes" id="UP001303373">
    <property type="component" value="Chromosome 3"/>
</dbReference>
<feature type="transmembrane region" description="Helical" evidence="1">
    <location>
        <begin position="222"/>
        <end position="243"/>
    </location>
</feature>
<evidence type="ECO:0000313" key="2">
    <source>
        <dbReference type="EMBL" id="WPG99246.1"/>
    </source>
</evidence>
<keyword evidence="1" id="KW-0812">Transmembrane</keyword>
<feature type="transmembrane region" description="Helical" evidence="1">
    <location>
        <begin position="88"/>
        <end position="106"/>
    </location>
</feature>
<proteinExistence type="predicted"/>
<feature type="transmembrane region" description="Helical" evidence="1">
    <location>
        <begin position="46"/>
        <end position="67"/>
    </location>
</feature>
<accession>A0AAQ3M048</accession>
<organism evidence="2 3">
    <name type="scientific">Acrodontium crateriforme</name>
    <dbReference type="NCBI Taxonomy" id="150365"/>
    <lineage>
        <taxon>Eukaryota</taxon>
        <taxon>Fungi</taxon>
        <taxon>Dikarya</taxon>
        <taxon>Ascomycota</taxon>
        <taxon>Pezizomycotina</taxon>
        <taxon>Dothideomycetes</taxon>
        <taxon>Dothideomycetidae</taxon>
        <taxon>Mycosphaerellales</taxon>
        <taxon>Teratosphaeriaceae</taxon>
        <taxon>Acrodontium</taxon>
    </lineage>
</organism>
<feature type="transmembrane region" description="Helical" evidence="1">
    <location>
        <begin position="112"/>
        <end position="132"/>
    </location>
</feature>
<name>A0AAQ3M048_9PEZI</name>
<evidence type="ECO:0000256" key="1">
    <source>
        <dbReference type="SAM" id="Phobius"/>
    </source>
</evidence>
<evidence type="ECO:0000313" key="3">
    <source>
        <dbReference type="Proteomes" id="UP001303373"/>
    </source>
</evidence>
<keyword evidence="3" id="KW-1185">Reference proteome</keyword>
<gene>
    <name evidence="2" type="ORF">R9X50_00205700</name>
</gene>